<evidence type="ECO:0000256" key="1">
    <source>
        <dbReference type="SAM" id="MobiDB-lite"/>
    </source>
</evidence>
<protein>
    <submittedName>
        <fullName evidence="2">Uncharacterized protein</fullName>
    </submittedName>
</protein>
<feature type="region of interest" description="Disordered" evidence="1">
    <location>
        <begin position="160"/>
        <end position="262"/>
    </location>
</feature>
<keyword evidence="3" id="KW-1185">Reference proteome</keyword>
<feature type="compositionally biased region" description="Pro residues" evidence="1">
    <location>
        <begin position="168"/>
        <end position="178"/>
    </location>
</feature>
<dbReference type="EMBL" id="JAUKUD010000004">
    <property type="protein sequence ID" value="KAK0745469.1"/>
    <property type="molecule type" value="Genomic_DNA"/>
</dbReference>
<sequence length="356" mass="38551">MARPKSRRPLPDMQSQGHEASHHAPGAASERAWEEPNGIMAQCIAIGDQLVAAAKRTERALRAIGIALTDGEHQFDGPGPEQQADKAEYQRIAEAMFNNLTSDLFPISARHANWHSDHADRLSDQMDPHTEMEMDEHPSYLSDDDQPSDVASASDMPLFADDVDVEPPSAPPSAPPSLPDTEQPTLADEPGLEPEPASVSAQQAAEPEEETLVAPSVPAKKRGKKKKKKAAKAKSAELEQTVDDDGKQAQAAPTDLDLAPPQDDCALSVQTEDEVTQREIYENLGEEIGRIKEEDALRMANLGKSEREALGIIASVHKSIHAPEKLDAETMKLVRQGLIHMFEGGFTGYSVGSGQI</sequence>
<dbReference type="AlphaFoldDB" id="A0AA40K4C7"/>
<name>A0AA40K4C7_9PEZI</name>
<gene>
    <name evidence="2" type="ORF">B0T18DRAFT_409509</name>
</gene>
<accession>A0AA40K4C7</accession>
<organism evidence="2 3">
    <name type="scientific">Schizothecium vesticola</name>
    <dbReference type="NCBI Taxonomy" id="314040"/>
    <lineage>
        <taxon>Eukaryota</taxon>
        <taxon>Fungi</taxon>
        <taxon>Dikarya</taxon>
        <taxon>Ascomycota</taxon>
        <taxon>Pezizomycotina</taxon>
        <taxon>Sordariomycetes</taxon>
        <taxon>Sordariomycetidae</taxon>
        <taxon>Sordariales</taxon>
        <taxon>Schizotheciaceae</taxon>
        <taxon>Schizothecium</taxon>
    </lineage>
</organism>
<comment type="caution">
    <text evidence="2">The sequence shown here is derived from an EMBL/GenBank/DDBJ whole genome shotgun (WGS) entry which is preliminary data.</text>
</comment>
<feature type="region of interest" description="Disordered" evidence="1">
    <location>
        <begin position="134"/>
        <end position="153"/>
    </location>
</feature>
<reference evidence="2" key="1">
    <citation type="submission" date="2023-06" db="EMBL/GenBank/DDBJ databases">
        <title>Genome-scale phylogeny and comparative genomics of the fungal order Sordariales.</title>
        <authorList>
            <consortium name="Lawrence Berkeley National Laboratory"/>
            <person name="Hensen N."/>
            <person name="Bonometti L."/>
            <person name="Westerberg I."/>
            <person name="Brannstrom I.O."/>
            <person name="Guillou S."/>
            <person name="Cros-Aarteil S."/>
            <person name="Calhoun S."/>
            <person name="Haridas S."/>
            <person name="Kuo A."/>
            <person name="Mondo S."/>
            <person name="Pangilinan J."/>
            <person name="Riley R."/>
            <person name="LaButti K."/>
            <person name="Andreopoulos B."/>
            <person name="Lipzen A."/>
            <person name="Chen C."/>
            <person name="Yanf M."/>
            <person name="Daum C."/>
            <person name="Ng V."/>
            <person name="Clum A."/>
            <person name="Steindorff A."/>
            <person name="Ohm R."/>
            <person name="Martin F."/>
            <person name="Silar P."/>
            <person name="Natvig D."/>
            <person name="Lalanne C."/>
            <person name="Gautier V."/>
            <person name="Ament-velasquez S.L."/>
            <person name="Kruys A."/>
            <person name="Hutchinson M.I."/>
            <person name="Powell A.J."/>
            <person name="Barry K."/>
            <person name="Miller A.N."/>
            <person name="Grigoriev I.V."/>
            <person name="Debuchy R."/>
            <person name="Gladieux P."/>
            <person name="Thoren M.H."/>
            <person name="Johannesson H."/>
        </authorList>
    </citation>
    <scope>NUCLEOTIDE SEQUENCE</scope>
    <source>
        <strain evidence="2">SMH3187-1</strain>
    </source>
</reference>
<feature type="compositionally biased region" description="Basic residues" evidence="1">
    <location>
        <begin position="219"/>
        <end position="232"/>
    </location>
</feature>
<feature type="region of interest" description="Disordered" evidence="1">
    <location>
        <begin position="1"/>
        <end position="34"/>
    </location>
</feature>
<evidence type="ECO:0000313" key="3">
    <source>
        <dbReference type="Proteomes" id="UP001172155"/>
    </source>
</evidence>
<dbReference type="Proteomes" id="UP001172155">
    <property type="component" value="Unassembled WGS sequence"/>
</dbReference>
<proteinExistence type="predicted"/>
<evidence type="ECO:0000313" key="2">
    <source>
        <dbReference type="EMBL" id="KAK0745469.1"/>
    </source>
</evidence>